<feature type="coiled-coil region" evidence="2">
    <location>
        <begin position="144"/>
        <end position="174"/>
    </location>
</feature>
<dbReference type="InterPro" id="IPR003313">
    <property type="entry name" value="AraC-bd"/>
</dbReference>
<evidence type="ECO:0000256" key="1">
    <source>
        <dbReference type="ARBA" id="ARBA00023125"/>
    </source>
</evidence>
<keyword evidence="2" id="KW-0175">Coiled coil</keyword>
<proteinExistence type="predicted"/>
<dbReference type="RefSeq" id="WP_248939654.1">
    <property type="nucleotide sequence ID" value="NZ_JAKIKS010000022.1"/>
</dbReference>
<dbReference type="InterPro" id="IPR016084">
    <property type="entry name" value="Haem_Oase-like_multi-hlx"/>
</dbReference>
<evidence type="ECO:0000313" key="4">
    <source>
        <dbReference type="EMBL" id="MCL1124377.1"/>
    </source>
</evidence>
<organism evidence="4 5">
    <name type="scientific">Shewanella surugensis</name>
    <dbReference type="NCBI Taxonomy" id="212020"/>
    <lineage>
        <taxon>Bacteria</taxon>
        <taxon>Pseudomonadati</taxon>
        <taxon>Pseudomonadota</taxon>
        <taxon>Gammaproteobacteria</taxon>
        <taxon>Alteromonadales</taxon>
        <taxon>Shewanellaceae</taxon>
        <taxon>Shewanella</taxon>
    </lineage>
</organism>
<dbReference type="Gene3D" id="1.20.910.10">
    <property type="entry name" value="Heme oxygenase-like"/>
    <property type="match status" value="1"/>
</dbReference>
<evidence type="ECO:0000259" key="3">
    <source>
        <dbReference type="Pfam" id="PF02311"/>
    </source>
</evidence>
<comment type="caution">
    <text evidence="4">The sequence shown here is derived from an EMBL/GenBank/DDBJ whole genome shotgun (WGS) entry which is preliminary data.</text>
</comment>
<evidence type="ECO:0000256" key="2">
    <source>
        <dbReference type="SAM" id="Coils"/>
    </source>
</evidence>
<evidence type="ECO:0000313" key="5">
    <source>
        <dbReference type="Proteomes" id="UP001203423"/>
    </source>
</evidence>
<feature type="domain" description="AraC-type arabinose-binding/dimerisation" evidence="3">
    <location>
        <begin position="79"/>
        <end position="171"/>
    </location>
</feature>
<protein>
    <submittedName>
        <fullName evidence="4">AraC family ligand binding domain-containing protein</fullName>
    </submittedName>
</protein>
<dbReference type="Pfam" id="PF02311">
    <property type="entry name" value="AraC_binding"/>
    <property type="match status" value="1"/>
</dbReference>
<dbReference type="InterPro" id="IPR014710">
    <property type="entry name" value="RmlC-like_jellyroll"/>
</dbReference>
<dbReference type="SUPFAM" id="SSF51182">
    <property type="entry name" value="RmlC-like cupins"/>
    <property type="match status" value="1"/>
</dbReference>
<dbReference type="InterPro" id="IPR011051">
    <property type="entry name" value="RmlC_Cupin_sf"/>
</dbReference>
<dbReference type="Gene3D" id="2.60.120.10">
    <property type="entry name" value="Jelly Rolls"/>
    <property type="match status" value="1"/>
</dbReference>
<dbReference type="SUPFAM" id="SSF48613">
    <property type="entry name" value="Heme oxygenase-like"/>
    <property type="match status" value="1"/>
</dbReference>
<keyword evidence="1" id="KW-0238">DNA-binding</keyword>
<dbReference type="Proteomes" id="UP001203423">
    <property type="component" value="Unassembled WGS sequence"/>
</dbReference>
<sequence>MAFPTAVNSQITDSISLKDVGVISREKIRAIASVEVDGKSHHLGEHRDFRRNELLNSFMPESGRYSFSWVRLRDGEILDNHDHPTSSMILVCQGSVYATGNVERLLIEGDIVCVPPGKKHGFRTEQGQDFHGLSIQFEGEGLYENELEARVNFLAHQNEAYEALERLNQRLMAQHKKNIMFQLVASGELEHNDEKRKNFLEAVYVWSKYFQRILYTRQAYCQDRELMSLYEEHLREELGHDEMLRSQYDLQGNVYDPILEASSQWFINKMINGDEAEKIVVVHLVAESSGFLFGQATQAIFKKPVQEDSYFEVHAEFDEGHRDIGKPYLQRLSPAHFPKLMETCRQAWDQMTLINERFAAISIESSTKKSTIKQH</sequence>
<accession>A0ABT0LAI9</accession>
<reference evidence="4 5" key="1">
    <citation type="submission" date="2022-01" db="EMBL/GenBank/DDBJ databases">
        <title>Whole genome-based taxonomy of the Shewanellaceae.</title>
        <authorList>
            <person name="Martin-Rodriguez A.J."/>
        </authorList>
    </citation>
    <scope>NUCLEOTIDE SEQUENCE [LARGE SCALE GENOMIC DNA]</scope>
    <source>
        <strain evidence="4 5">DSM 17177</strain>
    </source>
</reference>
<name>A0ABT0LAI9_9GAMM</name>
<gene>
    <name evidence="4" type="ORF">L2764_07800</name>
</gene>
<dbReference type="EMBL" id="JAKIKS010000022">
    <property type="protein sequence ID" value="MCL1124377.1"/>
    <property type="molecule type" value="Genomic_DNA"/>
</dbReference>
<keyword evidence="5" id="KW-1185">Reference proteome</keyword>